<keyword evidence="6" id="KW-0704">Schiff base</keyword>
<dbReference type="EC" id="4.1.2.13" evidence="3 7"/>
<dbReference type="FunFam" id="3.20.20.70:FF:000021">
    <property type="entry name" value="Fructose-bisphosphate aldolase"/>
    <property type="match status" value="1"/>
</dbReference>
<evidence type="ECO:0000256" key="3">
    <source>
        <dbReference type="ARBA" id="ARBA00013068"/>
    </source>
</evidence>
<dbReference type="UniPathway" id="UPA00109">
    <property type="reaction ID" value="UER00183"/>
</dbReference>
<protein>
    <recommendedName>
        <fullName evidence="3 7">Fructose-bisphosphate aldolase</fullName>
        <ecNumber evidence="3 7">4.1.2.13</ecNumber>
    </recommendedName>
</protein>
<dbReference type="InterPro" id="IPR000741">
    <property type="entry name" value="FBA_I"/>
</dbReference>
<keyword evidence="5 7" id="KW-0456">Lyase</keyword>
<name>A0A3B4X617_SERLL</name>
<evidence type="ECO:0000256" key="1">
    <source>
        <dbReference type="ARBA" id="ARBA00004714"/>
    </source>
</evidence>
<evidence type="ECO:0000313" key="10">
    <source>
        <dbReference type="Ensembl" id="ENSSLDP00000011581.1"/>
    </source>
</evidence>
<reference evidence="10" key="2">
    <citation type="submission" date="2025-09" db="UniProtKB">
        <authorList>
            <consortium name="Ensembl"/>
        </authorList>
    </citation>
    <scope>IDENTIFICATION</scope>
</reference>
<comment type="similarity">
    <text evidence="2 7">Belongs to the class I fructose-bisphosphate aldolase family.</text>
</comment>
<dbReference type="NCBIfam" id="NF033379">
    <property type="entry name" value="FrucBisAld_I"/>
    <property type="match status" value="1"/>
</dbReference>
<reference evidence="10" key="1">
    <citation type="submission" date="2025-08" db="UniProtKB">
        <authorList>
            <consortium name="Ensembl"/>
        </authorList>
    </citation>
    <scope>IDENTIFICATION</scope>
</reference>
<dbReference type="CDD" id="cd00948">
    <property type="entry name" value="FBP_aldolase_I_a"/>
    <property type="match status" value="1"/>
</dbReference>
<evidence type="ECO:0000256" key="7">
    <source>
        <dbReference type="RuleBase" id="RU003994"/>
    </source>
</evidence>
<dbReference type="PROSITE" id="PS00158">
    <property type="entry name" value="ALDOLASE_CLASS_I"/>
    <property type="match status" value="1"/>
</dbReference>
<evidence type="ECO:0000256" key="9">
    <source>
        <dbReference type="SAM" id="MobiDB-lite"/>
    </source>
</evidence>
<dbReference type="AlphaFoldDB" id="A0A3B4X617"/>
<evidence type="ECO:0000256" key="8">
    <source>
        <dbReference type="RuleBase" id="RU004257"/>
    </source>
</evidence>
<keyword evidence="11" id="KW-1185">Reference proteome</keyword>
<keyword evidence="4 7" id="KW-0324">Glycolysis</keyword>
<dbReference type="SUPFAM" id="SSF51569">
    <property type="entry name" value="Aldolase"/>
    <property type="match status" value="1"/>
</dbReference>
<evidence type="ECO:0000313" key="11">
    <source>
        <dbReference type="Proteomes" id="UP000261360"/>
    </source>
</evidence>
<dbReference type="Gene3D" id="3.20.20.70">
    <property type="entry name" value="Aldolase class I"/>
    <property type="match status" value="1"/>
</dbReference>
<feature type="region of interest" description="Disordered" evidence="9">
    <location>
        <begin position="336"/>
        <end position="361"/>
    </location>
</feature>
<dbReference type="Proteomes" id="UP000261360">
    <property type="component" value="Unplaced"/>
</dbReference>
<dbReference type="STRING" id="1841481.ENSSLDP00000011581"/>
<sequence length="361" mass="39553">MTHAYPFLSAEQKKELSDIAQRIVAPGKGILAADESTGSMAKRFQSINAENTEENRRLYRQLLFTADERVNPCIGGVIFFHETLYQKTDNGKLFPQLVKEKGMVVGIKVDKGVVPLAGTNGETTTQGLDGLYERCAQYKKDGADFAKWRCVLKITPTTPSQLAIIENANVLARYASICQMHGIVPIVEPEILPDGDHDLQPQEIKALSDHHVYLEGTLLKPNMVTAGHSCPKKYRPQEIAMATVTALRRTVPPAVPGVTFLSGGQSEEEATLNLNAINQCPLHRPWALTFSYGRALQASALKAWGGKKENGKACQEEYIKRALSAICNGRKVSTESTSSSAAATAKRLQRAESRPHINLRG</sequence>
<dbReference type="InterPro" id="IPR013785">
    <property type="entry name" value="Aldolase_TIM"/>
</dbReference>
<comment type="pathway">
    <text evidence="1 8">Carbohydrate degradation; glycolysis; D-glyceraldehyde 3-phosphate and glycerone phosphate from D-glucose: step 4/4.</text>
</comment>
<dbReference type="GO" id="GO:0006096">
    <property type="term" value="P:glycolytic process"/>
    <property type="evidence" value="ECO:0007669"/>
    <property type="project" value="UniProtKB-UniPathway"/>
</dbReference>
<comment type="catalytic activity">
    <reaction evidence="7">
        <text>beta-D-fructose 1,6-bisphosphate = D-glyceraldehyde 3-phosphate + dihydroxyacetone phosphate</text>
        <dbReference type="Rhea" id="RHEA:14729"/>
        <dbReference type="ChEBI" id="CHEBI:32966"/>
        <dbReference type="ChEBI" id="CHEBI:57642"/>
        <dbReference type="ChEBI" id="CHEBI:59776"/>
        <dbReference type="EC" id="4.1.2.13"/>
    </reaction>
</comment>
<dbReference type="Ensembl" id="ENSSLDT00000011994.1">
    <property type="protein sequence ID" value="ENSSLDP00000011581.1"/>
    <property type="gene ID" value="ENSSLDG00000009147.1"/>
</dbReference>
<dbReference type="InterPro" id="IPR029768">
    <property type="entry name" value="Aldolase_I_AS"/>
</dbReference>
<organism evidence="10 11">
    <name type="scientific">Seriola lalandi dorsalis</name>
    <dbReference type="NCBI Taxonomy" id="1841481"/>
    <lineage>
        <taxon>Eukaryota</taxon>
        <taxon>Metazoa</taxon>
        <taxon>Chordata</taxon>
        <taxon>Craniata</taxon>
        <taxon>Vertebrata</taxon>
        <taxon>Euteleostomi</taxon>
        <taxon>Actinopterygii</taxon>
        <taxon>Neopterygii</taxon>
        <taxon>Teleostei</taxon>
        <taxon>Neoteleostei</taxon>
        <taxon>Acanthomorphata</taxon>
        <taxon>Carangaria</taxon>
        <taxon>Carangiformes</taxon>
        <taxon>Carangidae</taxon>
        <taxon>Seriola</taxon>
    </lineage>
</organism>
<accession>A0A3B4X617</accession>
<dbReference type="GO" id="GO:0004332">
    <property type="term" value="F:fructose-bisphosphate aldolase activity"/>
    <property type="evidence" value="ECO:0007669"/>
    <property type="project" value="UniProtKB-EC"/>
</dbReference>
<dbReference type="GeneTree" id="ENSGT00950000182987"/>
<evidence type="ECO:0000256" key="2">
    <source>
        <dbReference type="ARBA" id="ARBA00010387"/>
    </source>
</evidence>
<evidence type="ECO:0000256" key="4">
    <source>
        <dbReference type="ARBA" id="ARBA00023152"/>
    </source>
</evidence>
<proteinExistence type="inferred from homology"/>
<dbReference type="PANTHER" id="PTHR11627">
    <property type="entry name" value="FRUCTOSE-BISPHOSPHATE ALDOLASE"/>
    <property type="match status" value="1"/>
</dbReference>
<feature type="compositionally biased region" description="Low complexity" evidence="9">
    <location>
        <begin position="336"/>
        <end position="345"/>
    </location>
</feature>
<dbReference type="Pfam" id="PF00274">
    <property type="entry name" value="Glycolytic"/>
    <property type="match status" value="1"/>
</dbReference>
<evidence type="ECO:0000256" key="6">
    <source>
        <dbReference type="ARBA" id="ARBA00023270"/>
    </source>
</evidence>
<evidence type="ECO:0000256" key="5">
    <source>
        <dbReference type="ARBA" id="ARBA00023239"/>
    </source>
</evidence>